<evidence type="ECO:0000313" key="1">
    <source>
        <dbReference type="EMBL" id="RHW43447.1"/>
    </source>
</evidence>
<dbReference type="OrthoDB" id="5521101at2"/>
<gene>
    <name evidence="1" type="ORF">D1B31_01945</name>
</gene>
<comment type="caution">
    <text evidence="1">The sequence shown here is derived from an EMBL/GenBank/DDBJ whole genome shotgun (WGS) entry which is preliminary data.</text>
</comment>
<dbReference type="RefSeq" id="WP_118919055.1">
    <property type="nucleotide sequence ID" value="NZ_QWEG01000001.1"/>
</dbReference>
<protein>
    <submittedName>
        <fullName evidence="1">SIR2 family protein</fullName>
    </submittedName>
</protein>
<dbReference type="AlphaFoldDB" id="A0A417YZY6"/>
<name>A0A417YZY6_9BACI</name>
<dbReference type="Proteomes" id="UP000284416">
    <property type="component" value="Unassembled WGS sequence"/>
</dbReference>
<dbReference type="EMBL" id="QWEG01000001">
    <property type="protein sequence ID" value="RHW43447.1"/>
    <property type="molecule type" value="Genomic_DNA"/>
</dbReference>
<dbReference type="Pfam" id="PF13289">
    <property type="entry name" value="SIR2_2"/>
    <property type="match status" value="1"/>
</dbReference>
<organism evidence="1 2">
    <name type="scientific">Neobacillus notoginsengisoli</name>
    <dbReference type="NCBI Taxonomy" id="1578198"/>
    <lineage>
        <taxon>Bacteria</taxon>
        <taxon>Bacillati</taxon>
        <taxon>Bacillota</taxon>
        <taxon>Bacilli</taxon>
        <taxon>Bacillales</taxon>
        <taxon>Bacillaceae</taxon>
        <taxon>Neobacillus</taxon>
    </lineage>
</organism>
<accession>A0A417YZY6</accession>
<evidence type="ECO:0000313" key="2">
    <source>
        <dbReference type="Proteomes" id="UP000284416"/>
    </source>
</evidence>
<sequence>MNFLDLSASLASNSLTLFVGTGLSKHFTDNKVPSWLDLLLECAKRIDTEGNLIKQLFKFDGEKIIGTNQELTICAQIIELEYQKQEKNIREEICEILNEVINEETINMEKVEEFRQLIELNPNINIITTNYDSILSDYVIPEKRRVIIEGTPIARANGEVSIYHIHGSIKKPESIVLTINDYFNFQHNENYFSRKLYTLIQETQMAILGYSLSDFNLNKILNEATNNQTKSLKQSNIYYIAREKVDNLLKRYYLSSYGVDIIEQCSVSDFITGITRNYDTAKRVIVDKAPTLQEMLSGARMYVDDAIKTKGLLERVLLRASLLGISIDDEAFQKFLIRLLKKKKRLTRESNAWEQYTHLAEWLIKMGSYISIGKNLIEDEYLEIVDYSFSNMSKELYIGSSWAAFEVWDSQWENLLSENKNLLLKLMREGRYSSRTGVKYILNKYDKNNSGNS</sequence>
<proteinExistence type="predicted"/>
<keyword evidence="2" id="KW-1185">Reference proteome</keyword>
<reference evidence="1 2" key="1">
    <citation type="journal article" date="2017" name="Int. J. Syst. Evol. Microbiol.">
        <title>Bacillus notoginsengisoli sp. nov., a novel bacterium isolated from the rhizosphere of Panax notoginseng.</title>
        <authorList>
            <person name="Zhang M.Y."/>
            <person name="Cheng J."/>
            <person name="Cai Y."/>
            <person name="Zhang T.Y."/>
            <person name="Wu Y.Y."/>
            <person name="Manikprabhu D."/>
            <person name="Li W.J."/>
            <person name="Zhang Y.X."/>
        </authorList>
    </citation>
    <scope>NUCLEOTIDE SEQUENCE [LARGE SCALE GENOMIC DNA]</scope>
    <source>
        <strain evidence="1 2">JCM 30743</strain>
    </source>
</reference>